<comment type="caution">
    <text evidence="1">The sequence shown here is derived from an EMBL/GenBank/DDBJ whole genome shotgun (WGS) entry which is preliminary data.</text>
</comment>
<reference evidence="1 2" key="1">
    <citation type="submission" date="2020-05" db="EMBL/GenBank/DDBJ databases">
        <title>Genome Sequencing of Type Strains.</title>
        <authorList>
            <person name="Lemaire J.F."/>
            <person name="Inderbitzin P."/>
            <person name="Gregorio O.A."/>
            <person name="Collins S.B."/>
            <person name="Wespe N."/>
            <person name="Knight-Connoni V."/>
        </authorList>
    </citation>
    <scope>NUCLEOTIDE SEQUENCE [LARGE SCALE GENOMIC DNA]</scope>
    <source>
        <strain evidence="1 2">DSM 100049</strain>
    </source>
</reference>
<evidence type="ECO:0000313" key="1">
    <source>
        <dbReference type="EMBL" id="NUU47868.1"/>
    </source>
</evidence>
<keyword evidence="2" id="KW-1185">Reference proteome</keyword>
<dbReference type="EMBL" id="JABMCH010000066">
    <property type="protein sequence ID" value="NUU47868.1"/>
    <property type="molecule type" value="Genomic_DNA"/>
</dbReference>
<dbReference type="Pfam" id="PF19135">
    <property type="entry name" value="DUF5818"/>
    <property type="match status" value="1"/>
</dbReference>
<evidence type="ECO:0000313" key="2">
    <source>
        <dbReference type="Proteomes" id="UP000536441"/>
    </source>
</evidence>
<gene>
    <name evidence="1" type="ORF">HP438_12905</name>
</gene>
<sequence>MNATLPHGLEGTVEHAPRGLLLRDRDGMWWRLDCSADVRPYLTGTVRIAGVRTPQGAIEVWHVEAIAA</sequence>
<name>A0A7Y6B614_9SPHN</name>
<proteinExistence type="predicted"/>
<dbReference type="AlphaFoldDB" id="A0A7Y6B614"/>
<protein>
    <submittedName>
        <fullName evidence="1">Uncharacterized protein</fullName>
    </submittedName>
</protein>
<accession>A0A7Y6B614</accession>
<dbReference type="InterPro" id="IPR043856">
    <property type="entry name" value="DUF5818"/>
</dbReference>
<dbReference type="RefSeq" id="WP_175312465.1">
    <property type="nucleotide sequence ID" value="NZ_CBCRYR010000002.1"/>
</dbReference>
<dbReference type="Proteomes" id="UP000536441">
    <property type="component" value="Unassembled WGS sequence"/>
</dbReference>
<organism evidence="1 2">
    <name type="scientific">Sphingomonas zeae</name>
    <dbReference type="NCBI Taxonomy" id="1646122"/>
    <lineage>
        <taxon>Bacteria</taxon>
        <taxon>Pseudomonadati</taxon>
        <taxon>Pseudomonadota</taxon>
        <taxon>Alphaproteobacteria</taxon>
        <taxon>Sphingomonadales</taxon>
        <taxon>Sphingomonadaceae</taxon>
        <taxon>Sphingomonas</taxon>
    </lineage>
</organism>